<dbReference type="GO" id="GO:0019706">
    <property type="term" value="F:protein-cysteine S-palmitoyltransferase activity"/>
    <property type="evidence" value="ECO:0007669"/>
    <property type="project" value="TreeGrafter"/>
</dbReference>
<protein>
    <recommendedName>
        <fullName evidence="5">S-acyltransferase</fullName>
    </recommendedName>
</protein>
<keyword evidence="4" id="KW-1185">Reference proteome</keyword>
<feature type="region of interest" description="Disordered" evidence="1">
    <location>
        <begin position="401"/>
        <end position="420"/>
    </location>
</feature>
<dbReference type="GO" id="GO:0005794">
    <property type="term" value="C:Golgi apparatus"/>
    <property type="evidence" value="ECO:0007669"/>
    <property type="project" value="TreeGrafter"/>
</dbReference>
<feature type="region of interest" description="Disordered" evidence="1">
    <location>
        <begin position="595"/>
        <end position="616"/>
    </location>
</feature>
<accession>A0A8X9A6U2</accession>
<feature type="transmembrane region" description="Helical" evidence="2">
    <location>
        <begin position="264"/>
        <end position="280"/>
    </location>
</feature>
<organism evidence="3">
    <name type="scientific">Salvia splendens</name>
    <name type="common">Scarlet sage</name>
    <dbReference type="NCBI Taxonomy" id="180675"/>
    <lineage>
        <taxon>Eukaryota</taxon>
        <taxon>Viridiplantae</taxon>
        <taxon>Streptophyta</taxon>
        <taxon>Embryophyta</taxon>
        <taxon>Tracheophyta</taxon>
        <taxon>Spermatophyta</taxon>
        <taxon>Magnoliopsida</taxon>
        <taxon>eudicotyledons</taxon>
        <taxon>Gunneridae</taxon>
        <taxon>Pentapetalae</taxon>
        <taxon>asterids</taxon>
        <taxon>lamiids</taxon>
        <taxon>Lamiales</taxon>
        <taxon>Lamiaceae</taxon>
        <taxon>Nepetoideae</taxon>
        <taxon>Mentheae</taxon>
        <taxon>Salviinae</taxon>
        <taxon>Salvia</taxon>
        <taxon>Salvia subgen. Calosphace</taxon>
        <taxon>core Calosphace</taxon>
    </lineage>
</organism>
<name>A0A8X9A6U2_SALSN</name>
<feature type="transmembrane region" description="Helical" evidence="2">
    <location>
        <begin position="300"/>
        <end position="330"/>
    </location>
</feature>
<dbReference type="PANTHER" id="PTHR22883">
    <property type="entry name" value="ZINC FINGER DHHC DOMAIN CONTAINING PROTEIN"/>
    <property type="match status" value="1"/>
</dbReference>
<feature type="region of interest" description="Disordered" evidence="1">
    <location>
        <begin position="155"/>
        <end position="187"/>
    </location>
</feature>
<keyword evidence="2" id="KW-0472">Membrane</keyword>
<dbReference type="InterPro" id="IPR039859">
    <property type="entry name" value="PFA4/ZDH16/20/ERF2-like"/>
</dbReference>
<feature type="region of interest" description="Disordered" evidence="1">
    <location>
        <begin position="464"/>
        <end position="498"/>
    </location>
</feature>
<evidence type="ECO:0000256" key="1">
    <source>
        <dbReference type="SAM" id="MobiDB-lite"/>
    </source>
</evidence>
<dbReference type="PANTHER" id="PTHR22883:SF265">
    <property type="entry name" value="PROTEIN S-ACYLTRANSFERASE 22-RELATED"/>
    <property type="match status" value="1"/>
</dbReference>
<keyword evidence="2" id="KW-0812">Transmembrane</keyword>
<sequence>MRKHGWQLPYHPLQVVAVAVFLALGFAFYVFFAPFVGRQLFQYIAMGIYTPLANKEAEICGLDACCYHIDLCFIPLINILPAFFPPLLAFHSPVFLACAFGLYIWCAGADPADAGVFKSKKYLKVLDNKEHNKQNACKHGGESTSSAVDGNAAAVEGEANEKGRNDVESAADRNTEAEKNDSSPHRSMCSVGLLALLPCAYFCTSHEESSEHQSEDGMFYCSLCEVEIMNELINILALLQVFKYSKHCRVCDKCVDRFDHHCRLIIQWSTGILVLILCFLKRKEFATDISSKLGSSFSIVPFVIVVAVCTILAMIATLPLSQLFFFHILLIKKGISTYDYIIALREQDQLGGGQQSPQMSPVSSITGLSSASSFNTFHRAAWCTPPRLFVEDQYDVVPPENGSVSSLGKRTMVEEQSKKKNPAAVKISPWTLARLNAEDVSKAAAEARKKSKILRPVVRHESNSYAHETDSSFGSSGWNTALRPDNGRKRGSRRIRLPTDMPLQSLSKLQTFDAQNIRDHHHHPTSTSLAPLQLEARSDFRGMPAVNVASSPESSSLDSPDIHPFRVFSSGAEEGRRLARLSSTALAAQKDIPLSRSTSDGYDASGGEDSDRVPTRFLHKPNNWNNMLFGSEAERSSSSRFIAPTSSTFSSHRNL</sequence>
<evidence type="ECO:0008006" key="5">
    <source>
        <dbReference type="Google" id="ProtNLM"/>
    </source>
</evidence>
<dbReference type="AlphaFoldDB" id="A0A8X9A6U2"/>
<dbReference type="EMBL" id="PNBA02000003">
    <property type="protein sequence ID" value="KAG6429746.1"/>
    <property type="molecule type" value="Genomic_DNA"/>
</dbReference>
<evidence type="ECO:0000313" key="3">
    <source>
        <dbReference type="EMBL" id="KAG6429746.1"/>
    </source>
</evidence>
<keyword evidence="2" id="KW-1133">Transmembrane helix</keyword>
<feature type="compositionally biased region" description="Basic and acidic residues" evidence="1">
    <location>
        <begin position="159"/>
        <end position="184"/>
    </location>
</feature>
<feature type="transmembrane region" description="Helical" evidence="2">
    <location>
        <begin position="12"/>
        <end position="32"/>
    </location>
</feature>
<reference evidence="3" key="2">
    <citation type="submission" date="2020-08" db="EMBL/GenBank/DDBJ databases">
        <title>Plant Genome Project.</title>
        <authorList>
            <person name="Zhang R.-G."/>
        </authorList>
    </citation>
    <scope>NUCLEOTIDE SEQUENCE</scope>
    <source>
        <strain evidence="3">Huo1</strain>
        <tissue evidence="3">Leaf</tissue>
    </source>
</reference>
<comment type="caution">
    <text evidence="3">The sequence shown here is derived from an EMBL/GenBank/DDBJ whole genome shotgun (WGS) entry which is preliminary data.</text>
</comment>
<dbReference type="PROSITE" id="PS50216">
    <property type="entry name" value="DHHC"/>
    <property type="match status" value="1"/>
</dbReference>
<reference evidence="3" key="1">
    <citation type="submission" date="2018-01" db="EMBL/GenBank/DDBJ databases">
        <authorList>
            <person name="Mao J.F."/>
        </authorList>
    </citation>
    <scope>NUCLEOTIDE SEQUENCE</scope>
    <source>
        <strain evidence="3">Huo1</strain>
        <tissue evidence="3">Leaf</tissue>
    </source>
</reference>
<gene>
    <name evidence="3" type="ORF">SASPL_107799</name>
</gene>
<proteinExistence type="predicted"/>
<evidence type="ECO:0000256" key="2">
    <source>
        <dbReference type="SAM" id="Phobius"/>
    </source>
</evidence>
<evidence type="ECO:0000313" key="4">
    <source>
        <dbReference type="Proteomes" id="UP000298416"/>
    </source>
</evidence>
<dbReference type="GO" id="GO:0006612">
    <property type="term" value="P:protein targeting to membrane"/>
    <property type="evidence" value="ECO:0007669"/>
    <property type="project" value="TreeGrafter"/>
</dbReference>
<dbReference type="Proteomes" id="UP000298416">
    <property type="component" value="Unassembled WGS sequence"/>
</dbReference>
<dbReference type="GO" id="GO:0005783">
    <property type="term" value="C:endoplasmic reticulum"/>
    <property type="evidence" value="ECO:0007669"/>
    <property type="project" value="TreeGrafter"/>
</dbReference>